<dbReference type="CDD" id="cd00371">
    <property type="entry name" value="HMA"/>
    <property type="match status" value="1"/>
</dbReference>
<dbReference type="GO" id="GO:0005886">
    <property type="term" value="C:plasma membrane"/>
    <property type="evidence" value="ECO:0007669"/>
    <property type="project" value="UniProtKB-SubCell"/>
</dbReference>
<dbReference type="SUPFAM" id="SSF81653">
    <property type="entry name" value="Calcium ATPase, transduction domain A"/>
    <property type="match status" value="1"/>
</dbReference>
<evidence type="ECO:0000256" key="5">
    <source>
        <dbReference type="ARBA" id="ARBA00022553"/>
    </source>
</evidence>
<dbReference type="Proteomes" id="UP000231259">
    <property type="component" value="Unassembled WGS sequence"/>
</dbReference>
<dbReference type="Pfam" id="PF00122">
    <property type="entry name" value="E1-E2_ATPase"/>
    <property type="match status" value="1"/>
</dbReference>
<keyword evidence="12 15" id="KW-1133">Transmembrane helix</keyword>
<dbReference type="PANTHER" id="PTHR43520">
    <property type="entry name" value="ATP7, ISOFORM B"/>
    <property type="match status" value="1"/>
</dbReference>
<keyword evidence="10" id="KW-0460">Magnesium</keyword>
<dbReference type="AlphaFoldDB" id="A0A2G8RJ25"/>
<dbReference type="Gene3D" id="3.40.50.1000">
    <property type="entry name" value="HAD superfamily/HAD-like"/>
    <property type="match status" value="1"/>
</dbReference>
<evidence type="ECO:0000256" key="1">
    <source>
        <dbReference type="ARBA" id="ARBA00004651"/>
    </source>
</evidence>
<evidence type="ECO:0000313" key="18">
    <source>
        <dbReference type="Proteomes" id="UP000231259"/>
    </source>
</evidence>
<dbReference type="GO" id="GO:0055070">
    <property type="term" value="P:copper ion homeostasis"/>
    <property type="evidence" value="ECO:0007669"/>
    <property type="project" value="TreeGrafter"/>
</dbReference>
<dbReference type="GO" id="GO:0005507">
    <property type="term" value="F:copper ion binding"/>
    <property type="evidence" value="ECO:0007669"/>
    <property type="project" value="TreeGrafter"/>
</dbReference>
<dbReference type="InterPro" id="IPR023299">
    <property type="entry name" value="ATPase_P-typ_cyto_dom_N"/>
</dbReference>
<feature type="transmembrane region" description="Helical" evidence="15">
    <location>
        <begin position="382"/>
        <end position="409"/>
    </location>
</feature>
<evidence type="ECO:0000256" key="13">
    <source>
        <dbReference type="ARBA" id="ARBA00023065"/>
    </source>
</evidence>
<evidence type="ECO:0000256" key="6">
    <source>
        <dbReference type="ARBA" id="ARBA00022692"/>
    </source>
</evidence>
<dbReference type="InterPro" id="IPR018303">
    <property type="entry name" value="ATPase_P-typ_P_site"/>
</dbReference>
<sequence>MACPGCLAAPDARDSVPVASDITLHLPDIHCAVCIASVEDGLGALHGVKDVRVNLTQKRAYVSALPDVDADTLIDALARLGHRAQMLDTGPLAGQSAVGQDLLIRIGVAGFAMMNVMLLSVAVWSGAADATREVFHLISAAIALPAVVFAARPFFASAFRALSVGRLNMDVPIALAIGLSAAVSLAGALGLSERASWFDAALALTFFLLVGRYLDHLGRHAAKSAAADLAALASPQAVLVRGDLDHVVRADALVPGDVIRVTPGSRVPADGIILEGRTELDCAALTGETAPDLRNVGELVAAGEMNLTAPLLVRCTRAGTDTTLGRLADLIAQAEMQKSRYAGLADRAARIYAPAVHVLGLAAFIGWWWATGEVGRALEVAISVLVITCPCALGLAVPAVSTVTTARLFRMGLLVKSRTALERLSEIDEVVFDKTGTLTTGVPVLENRPSDQALALAAGLAKGSSHPLSRAICAAAVAHGLTPVVVQDAVETAGSGVSARCNGEVLRLGRPEWVAPQEASPEASEVWLQQGGKAPVVFTFAENLRPDAAACIAALRADGISVALLSGDAPAAVARIAKALNLSEAQARVTPEGKAAWLQARADQGHKVLMVGDGLNDTGALAVAHASLAPASALDAARTLADVVLLADSLMPIRAALAQSRKARSRMGQNMGLALAYNVVSVPLAMAGFASPLIAAIAMSVSSLTVSANAMRSTS</sequence>
<evidence type="ECO:0000256" key="2">
    <source>
        <dbReference type="ARBA" id="ARBA00006024"/>
    </source>
</evidence>
<gene>
    <name evidence="17" type="ORF">P775_04380</name>
</gene>
<dbReference type="InterPro" id="IPR023298">
    <property type="entry name" value="ATPase_P-typ_TM_dom_sf"/>
</dbReference>
<dbReference type="PROSITE" id="PS00154">
    <property type="entry name" value="ATPASE_E1_E2"/>
    <property type="match status" value="1"/>
</dbReference>
<evidence type="ECO:0000256" key="4">
    <source>
        <dbReference type="ARBA" id="ARBA00022475"/>
    </source>
</evidence>
<evidence type="ECO:0000256" key="12">
    <source>
        <dbReference type="ARBA" id="ARBA00022989"/>
    </source>
</evidence>
<evidence type="ECO:0000256" key="11">
    <source>
        <dbReference type="ARBA" id="ARBA00022967"/>
    </source>
</evidence>
<dbReference type="PRINTS" id="PR00119">
    <property type="entry name" value="CATATPASE"/>
</dbReference>
<feature type="transmembrane region" description="Helical" evidence="15">
    <location>
        <begin position="167"/>
        <end position="189"/>
    </location>
</feature>
<evidence type="ECO:0000259" key="16">
    <source>
        <dbReference type="PROSITE" id="PS50846"/>
    </source>
</evidence>
<dbReference type="Pfam" id="PF00702">
    <property type="entry name" value="Hydrolase"/>
    <property type="match status" value="1"/>
</dbReference>
<dbReference type="InterPro" id="IPR008250">
    <property type="entry name" value="ATPase_P-typ_transduc_dom_A_sf"/>
</dbReference>
<dbReference type="InterPro" id="IPR023214">
    <property type="entry name" value="HAD_sf"/>
</dbReference>
<keyword evidence="3" id="KW-0813">Transport</keyword>
<dbReference type="PROSITE" id="PS50846">
    <property type="entry name" value="HMA_2"/>
    <property type="match status" value="1"/>
</dbReference>
<keyword evidence="4 15" id="KW-1003">Cell membrane</keyword>
<feature type="transmembrane region" description="Helical" evidence="15">
    <location>
        <begin position="134"/>
        <end position="155"/>
    </location>
</feature>
<dbReference type="PANTHER" id="PTHR43520:SF5">
    <property type="entry name" value="CATION-TRANSPORTING P-TYPE ATPASE-RELATED"/>
    <property type="match status" value="1"/>
</dbReference>
<dbReference type="SUPFAM" id="SSF55008">
    <property type="entry name" value="HMA, heavy metal-associated domain"/>
    <property type="match status" value="1"/>
</dbReference>
<dbReference type="NCBIfam" id="TIGR01511">
    <property type="entry name" value="ATPase-IB1_Cu"/>
    <property type="match status" value="1"/>
</dbReference>
<keyword evidence="7 15" id="KW-0479">Metal-binding</keyword>
<evidence type="ECO:0000256" key="10">
    <source>
        <dbReference type="ARBA" id="ARBA00022842"/>
    </source>
</evidence>
<feature type="domain" description="HMA" evidence="16">
    <location>
        <begin position="20"/>
        <end position="85"/>
    </location>
</feature>
<keyword evidence="9 15" id="KW-0067">ATP-binding</keyword>
<dbReference type="InterPro" id="IPR006121">
    <property type="entry name" value="HMA_dom"/>
</dbReference>
<organism evidence="17 18">
    <name type="scientific">Puniceibacterium antarcticum</name>
    <dbReference type="NCBI Taxonomy" id="1206336"/>
    <lineage>
        <taxon>Bacteria</taxon>
        <taxon>Pseudomonadati</taxon>
        <taxon>Pseudomonadota</taxon>
        <taxon>Alphaproteobacteria</taxon>
        <taxon>Rhodobacterales</taxon>
        <taxon>Paracoccaceae</taxon>
        <taxon>Puniceibacterium</taxon>
    </lineage>
</organism>
<evidence type="ECO:0000256" key="3">
    <source>
        <dbReference type="ARBA" id="ARBA00022448"/>
    </source>
</evidence>
<feature type="transmembrane region" description="Helical" evidence="15">
    <location>
        <begin position="195"/>
        <end position="214"/>
    </location>
</feature>
<dbReference type="InterPro" id="IPR036163">
    <property type="entry name" value="HMA_dom_sf"/>
</dbReference>
<evidence type="ECO:0000313" key="17">
    <source>
        <dbReference type="EMBL" id="PIL21401.1"/>
    </source>
</evidence>
<dbReference type="SUPFAM" id="SSF81665">
    <property type="entry name" value="Calcium ATPase, transmembrane domain M"/>
    <property type="match status" value="1"/>
</dbReference>
<comment type="caution">
    <text evidence="17">The sequence shown here is derived from an EMBL/GenBank/DDBJ whole genome shotgun (WGS) entry which is preliminary data.</text>
</comment>
<keyword evidence="13" id="KW-0406">Ion transport</keyword>
<feature type="transmembrane region" description="Helical" evidence="15">
    <location>
        <begin position="351"/>
        <end position="370"/>
    </location>
</feature>
<dbReference type="NCBIfam" id="TIGR01494">
    <property type="entry name" value="ATPase_P-type"/>
    <property type="match status" value="1"/>
</dbReference>
<evidence type="ECO:0000256" key="15">
    <source>
        <dbReference type="RuleBase" id="RU362081"/>
    </source>
</evidence>
<keyword evidence="18" id="KW-1185">Reference proteome</keyword>
<dbReference type="InterPro" id="IPR036412">
    <property type="entry name" value="HAD-like_sf"/>
</dbReference>
<dbReference type="NCBIfam" id="TIGR01525">
    <property type="entry name" value="ATPase-IB_hvy"/>
    <property type="match status" value="1"/>
</dbReference>
<feature type="transmembrane region" description="Helical" evidence="15">
    <location>
        <begin position="670"/>
        <end position="687"/>
    </location>
</feature>
<dbReference type="InterPro" id="IPR027256">
    <property type="entry name" value="P-typ_ATPase_IB"/>
</dbReference>
<dbReference type="EMBL" id="AWWI01000040">
    <property type="protein sequence ID" value="PIL21401.1"/>
    <property type="molecule type" value="Genomic_DNA"/>
</dbReference>
<keyword evidence="11" id="KW-1278">Translocase</keyword>
<reference evidence="17 18" key="1">
    <citation type="submission" date="2013-09" db="EMBL/GenBank/DDBJ databases">
        <title>Genome sequencing of Phaeobacter antarcticus sp. nov. SM1211.</title>
        <authorList>
            <person name="Zhang X.-Y."/>
            <person name="Liu C."/>
            <person name="Chen X.-L."/>
            <person name="Xie B.-B."/>
            <person name="Qin Q.-L."/>
            <person name="Rong J.-C."/>
            <person name="Zhang Y.-Z."/>
        </authorList>
    </citation>
    <scope>NUCLEOTIDE SEQUENCE [LARGE SCALE GENOMIC DNA]</scope>
    <source>
        <strain evidence="17 18">SM1211</strain>
    </source>
</reference>
<proteinExistence type="inferred from homology"/>
<dbReference type="SUPFAM" id="SSF56784">
    <property type="entry name" value="HAD-like"/>
    <property type="match status" value="1"/>
</dbReference>
<name>A0A2G8RJ25_9RHOB</name>
<keyword evidence="8 15" id="KW-0547">Nucleotide-binding</keyword>
<dbReference type="Gene3D" id="3.40.1110.10">
    <property type="entry name" value="Calcium-transporting ATPase, cytoplasmic domain N"/>
    <property type="match status" value="1"/>
</dbReference>
<evidence type="ECO:0000256" key="8">
    <source>
        <dbReference type="ARBA" id="ARBA00022741"/>
    </source>
</evidence>
<comment type="similarity">
    <text evidence="2 15">Belongs to the cation transport ATPase (P-type) (TC 3.A.3) family. Type IB subfamily.</text>
</comment>
<accession>A0A2G8RJ25</accession>
<dbReference type="Gene3D" id="3.30.70.100">
    <property type="match status" value="1"/>
</dbReference>
<evidence type="ECO:0000256" key="14">
    <source>
        <dbReference type="ARBA" id="ARBA00023136"/>
    </source>
</evidence>
<dbReference type="Gene3D" id="2.70.150.10">
    <property type="entry name" value="Calcium-transporting ATPase, cytoplasmic transduction domain A"/>
    <property type="match status" value="1"/>
</dbReference>
<dbReference type="GO" id="GO:0005524">
    <property type="term" value="F:ATP binding"/>
    <property type="evidence" value="ECO:0007669"/>
    <property type="project" value="UniProtKB-UniRule"/>
</dbReference>
<dbReference type="InterPro" id="IPR059000">
    <property type="entry name" value="ATPase_P-type_domA"/>
</dbReference>
<feature type="transmembrane region" description="Helical" evidence="15">
    <location>
        <begin position="102"/>
        <end position="128"/>
    </location>
</feature>
<dbReference type="InterPro" id="IPR001757">
    <property type="entry name" value="P_typ_ATPase"/>
</dbReference>
<dbReference type="Pfam" id="PF00403">
    <property type="entry name" value="HMA"/>
    <property type="match status" value="1"/>
</dbReference>
<keyword evidence="14 15" id="KW-0472">Membrane</keyword>
<dbReference type="GO" id="GO:0043682">
    <property type="term" value="F:P-type divalent copper transporter activity"/>
    <property type="evidence" value="ECO:0007669"/>
    <property type="project" value="TreeGrafter"/>
</dbReference>
<keyword evidence="5" id="KW-0597">Phosphoprotein</keyword>
<evidence type="ECO:0000256" key="7">
    <source>
        <dbReference type="ARBA" id="ARBA00022723"/>
    </source>
</evidence>
<comment type="subcellular location">
    <subcellularLocation>
        <location evidence="1">Cell membrane</location>
        <topology evidence="1">Multi-pass membrane protein</topology>
    </subcellularLocation>
</comment>
<dbReference type="GO" id="GO:0016887">
    <property type="term" value="F:ATP hydrolysis activity"/>
    <property type="evidence" value="ECO:0007669"/>
    <property type="project" value="InterPro"/>
</dbReference>
<evidence type="ECO:0000256" key="9">
    <source>
        <dbReference type="ARBA" id="ARBA00022840"/>
    </source>
</evidence>
<protein>
    <recommendedName>
        <fullName evidence="16">HMA domain-containing protein</fullName>
    </recommendedName>
</protein>
<keyword evidence="6 15" id="KW-0812">Transmembrane</keyword>